<evidence type="ECO:0000313" key="2">
    <source>
        <dbReference type="Proteomes" id="UP000238348"/>
    </source>
</evidence>
<dbReference type="InterPro" id="IPR009045">
    <property type="entry name" value="Zn_M74/Hedgehog-like"/>
</dbReference>
<evidence type="ECO:0008006" key="3">
    <source>
        <dbReference type="Google" id="ProtNLM"/>
    </source>
</evidence>
<organism evidence="1 2">
    <name type="scientific">Sorangium cellulosum</name>
    <name type="common">Polyangium cellulosum</name>
    <dbReference type="NCBI Taxonomy" id="56"/>
    <lineage>
        <taxon>Bacteria</taxon>
        <taxon>Pseudomonadati</taxon>
        <taxon>Myxococcota</taxon>
        <taxon>Polyangia</taxon>
        <taxon>Polyangiales</taxon>
        <taxon>Polyangiaceae</taxon>
        <taxon>Sorangium</taxon>
    </lineage>
</organism>
<dbReference type="EMBL" id="CP012673">
    <property type="protein sequence ID" value="AUX46635.1"/>
    <property type="molecule type" value="Genomic_DNA"/>
</dbReference>
<protein>
    <recommendedName>
        <fullName evidence="3">Penicillin-insensitive murein endopeptidase</fullName>
    </recommendedName>
</protein>
<reference evidence="1 2" key="1">
    <citation type="submission" date="2015-09" db="EMBL/GenBank/DDBJ databases">
        <title>Sorangium comparison.</title>
        <authorList>
            <person name="Zaburannyi N."/>
            <person name="Bunk B."/>
            <person name="Overmann J."/>
            <person name="Mueller R."/>
        </authorList>
    </citation>
    <scope>NUCLEOTIDE SEQUENCE [LARGE SCALE GENOMIC DNA]</scope>
    <source>
        <strain evidence="1 2">So ce26</strain>
    </source>
</reference>
<name>A0A2L0F4Y5_SORCE</name>
<gene>
    <name evidence="1" type="ORF">SOCE26_081410</name>
</gene>
<sequence length="139" mass="15516">MGEAGWPRGGPFWPHRSHENGLSVDIFVPLRDGAGRPADVPTYPWNQLGYGVELDAAGRRGDRTLDFDDLARLLSALEEKARSKRLRIHRILLAPEYVPLLLASPAGRKLGALSRAILRVPVWWRHDEHVHIDFAVSAG</sequence>
<dbReference type="AlphaFoldDB" id="A0A2L0F4Y5"/>
<dbReference type="Gene3D" id="3.30.1380.10">
    <property type="match status" value="1"/>
</dbReference>
<accession>A0A2L0F4Y5</accession>
<proteinExistence type="predicted"/>
<dbReference type="OrthoDB" id="1467367at2"/>
<evidence type="ECO:0000313" key="1">
    <source>
        <dbReference type="EMBL" id="AUX46635.1"/>
    </source>
</evidence>
<dbReference type="SUPFAM" id="SSF55166">
    <property type="entry name" value="Hedgehog/DD-peptidase"/>
    <property type="match status" value="1"/>
</dbReference>
<dbReference type="Proteomes" id="UP000238348">
    <property type="component" value="Chromosome"/>
</dbReference>